<proteinExistence type="inferred from homology"/>
<name>A0A4R5BCS7_9ACTN</name>
<dbReference type="AlphaFoldDB" id="A0A4R5BCS7"/>
<dbReference type="PANTHER" id="PTHR43293">
    <property type="entry name" value="ACETATE COA-TRANSFERASE YDIF"/>
    <property type="match status" value="1"/>
</dbReference>
<dbReference type="Pfam" id="PF01144">
    <property type="entry name" value="CoA_trans"/>
    <property type="match status" value="1"/>
</dbReference>
<comment type="similarity">
    <text evidence="1 3">Belongs to the 3-oxoacid CoA-transferase family.</text>
</comment>
<dbReference type="InterPro" id="IPR014388">
    <property type="entry name" value="3-oxoacid_CoA-transferase"/>
</dbReference>
<dbReference type="RefSeq" id="WP_132198070.1">
    <property type="nucleotide sequence ID" value="NZ_SMKY01000058.1"/>
</dbReference>
<evidence type="ECO:0000256" key="4">
    <source>
        <dbReference type="PIRSR" id="PIRSR000858-1"/>
    </source>
</evidence>
<protein>
    <submittedName>
        <fullName evidence="5">Acyl CoA:acetate/3-ketoacid CoA transferase</fullName>
    </submittedName>
</protein>
<evidence type="ECO:0000313" key="5">
    <source>
        <dbReference type="EMBL" id="TDD83049.1"/>
    </source>
</evidence>
<dbReference type="PIRSF" id="PIRSF000858">
    <property type="entry name" value="SCOT-t"/>
    <property type="match status" value="1"/>
</dbReference>
<keyword evidence="6" id="KW-1185">Reference proteome</keyword>
<dbReference type="GO" id="GO:0008410">
    <property type="term" value="F:CoA-transferase activity"/>
    <property type="evidence" value="ECO:0007669"/>
    <property type="project" value="InterPro"/>
</dbReference>
<dbReference type="InterPro" id="IPR004165">
    <property type="entry name" value="CoA_trans_fam_I"/>
</dbReference>
<dbReference type="Proteomes" id="UP000295578">
    <property type="component" value="Unassembled WGS sequence"/>
</dbReference>
<dbReference type="SUPFAM" id="SSF100950">
    <property type="entry name" value="NagB/RpiA/CoA transferase-like"/>
    <property type="match status" value="2"/>
</dbReference>
<comment type="caution">
    <text evidence="5">The sequence shown here is derived from an EMBL/GenBank/DDBJ whole genome shotgun (WGS) entry which is preliminary data.</text>
</comment>
<keyword evidence="2 3" id="KW-0808">Transferase</keyword>
<evidence type="ECO:0000256" key="3">
    <source>
        <dbReference type="PIRNR" id="PIRNR000858"/>
    </source>
</evidence>
<evidence type="ECO:0000313" key="6">
    <source>
        <dbReference type="Proteomes" id="UP000295578"/>
    </source>
</evidence>
<sequence>MASRPPLVSAADAVAGIPDGATVAITGSGGGVLEPGSLLAAAEERFLATGSPRGTTLVHALGLGDRDRLGTNAFAHEDMVRRVIGGHWTWSPRMMKLAAENLIEAYALPSGAISLLLREIGARRPGLVTRTGLHTFADPRHGGGRMNDAAAEDIVELLELDGREYLRYRPFPVDVAIVRGTEADRNGNITCRDEAALLDVRAVAQAARASGGRVLAQVKRIADDPLDPRDVVIPGTLVDAITVCPAQRQTYVAEHDPALAGPADAAFAVDLSDPVRAAVARRAAMEVPAGAVLNVGFGMSAHVVDVLAQQGRLDEVTIAIEQGLFNGVPASGDLFGMSRGASARVASTTQFDLFGMGMLDVCCLGLAQADASGSVNVSQFGGRVIGPGGFVDISQHARKAVFCGTFTAKGLRVEVGDGGIAIREEGQVPKFVDAVEQITYSGPFALREGREALFVTERAVFRLTCEGIELTEVAAGVDIDRDILPHMAFRPVIRAPRPMPAEVFRP</sequence>
<evidence type="ECO:0000256" key="1">
    <source>
        <dbReference type="ARBA" id="ARBA00007154"/>
    </source>
</evidence>
<dbReference type="PANTHER" id="PTHR43293:SF1">
    <property type="entry name" value="ACETATE COA-TRANSFERASE YDIF"/>
    <property type="match status" value="1"/>
</dbReference>
<feature type="active site" description="5-glutamyl coenzyme A thioester intermediate" evidence="4">
    <location>
        <position position="321"/>
    </location>
</feature>
<evidence type="ECO:0000256" key="2">
    <source>
        <dbReference type="ARBA" id="ARBA00022679"/>
    </source>
</evidence>
<accession>A0A4R5BCS7</accession>
<dbReference type="Gene3D" id="3.40.1080.10">
    <property type="entry name" value="Glutaconate Coenzyme A-transferase"/>
    <property type="match status" value="2"/>
</dbReference>
<dbReference type="GO" id="GO:0046952">
    <property type="term" value="P:ketone body catabolic process"/>
    <property type="evidence" value="ECO:0007669"/>
    <property type="project" value="InterPro"/>
</dbReference>
<dbReference type="InterPro" id="IPR037171">
    <property type="entry name" value="NagB/RpiA_transferase-like"/>
</dbReference>
<dbReference type="OrthoDB" id="9813111at2"/>
<reference evidence="5 6" key="1">
    <citation type="submission" date="2019-03" db="EMBL/GenBank/DDBJ databases">
        <title>Draft genome sequences of novel Actinobacteria.</title>
        <authorList>
            <person name="Sahin N."/>
            <person name="Ay H."/>
            <person name="Saygin H."/>
        </authorList>
    </citation>
    <scope>NUCLEOTIDE SEQUENCE [LARGE SCALE GENOMIC DNA]</scope>
    <source>
        <strain evidence="5 6">DSM 45941</strain>
    </source>
</reference>
<dbReference type="SMART" id="SM00882">
    <property type="entry name" value="CoA_trans"/>
    <property type="match status" value="1"/>
</dbReference>
<organism evidence="5 6">
    <name type="scientific">Actinomadura darangshiensis</name>
    <dbReference type="NCBI Taxonomy" id="705336"/>
    <lineage>
        <taxon>Bacteria</taxon>
        <taxon>Bacillati</taxon>
        <taxon>Actinomycetota</taxon>
        <taxon>Actinomycetes</taxon>
        <taxon>Streptosporangiales</taxon>
        <taxon>Thermomonosporaceae</taxon>
        <taxon>Actinomadura</taxon>
    </lineage>
</organism>
<gene>
    <name evidence="5" type="ORF">E1293_15360</name>
</gene>
<dbReference type="EMBL" id="SMKY01000058">
    <property type="protein sequence ID" value="TDD83049.1"/>
    <property type="molecule type" value="Genomic_DNA"/>
</dbReference>